<feature type="transmembrane region" description="Helical" evidence="2">
    <location>
        <begin position="345"/>
        <end position="366"/>
    </location>
</feature>
<accession>A0A069ZWJ3</accession>
<feature type="transmembrane region" description="Helical" evidence="2">
    <location>
        <begin position="387"/>
        <end position="409"/>
    </location>
</feature>
<dbReference type="OMA" id="FIIATPR"/>
<evidence type="ECO:0000313" key="4">
    <source>
        <dbReference type="Proteomes" id="UP000260363"/>
    </source>
</evidence>
<feature type="compositionally biased region" description="Basic residues" evidence="1">
    <location>
        <begin position="233"/>
        <end position="242"/>
    </location>
</feature>
<feature type="compositionally biased region" description="Polar residues" evidence="1">
    <location>
        <begin position="198"/>
        <end position="215"/>
    </location>
</feature>
<feature type="region of interest" description="Disordered" evidence="1">
    <location>
        <begin position="189"/>
        <end position="242"/>
    </location>
</feature>
<dbReference type="Proteomes" id="UP000260363">
    <property type="component" value="Chromosome"/>
</dbReference>
<dbReference type="GeneID" id="1246420"/>
<dbReference type="STRING" id="83560.NC80_01250"/>
<evidence type="ECO:0000256" key="1">
    <source>
        <dbReference type="SAM" id="MobiDB-lite"/>
    </source>
</evidence>
<feature type="transmembrane region" description="Helical" evidence="2">
    <location>
        <begin position="245"/>
        <end position="266"/>
    </location>
</feature>
<feature type="transmembrane region" description="Helical" evidence="2">
    <location>
        <begin position="421"/>
        <end position="443"/>
    </location>
</feature>
<feature type="compositionally biased region" description="Polar residues" evidence="1">
    <location>
        <begin position="133"/>
        <end position="159"/>
    </location>
</feature>
<reference evidence="3 4" key="1">
    <citation type="submission" date="2014-02" db="EMBL/GenBank/DDBJ databases">
        <authorList>
            <person name="Chen C."/>
            <person name="Conrad T.A."/>
            <person name="Zhou Z."/>
            <person name="Lai Z."/>
            <person name="Zhong G."/>
        </authorList>
    </citation>
    <scope>NUCLEOTIDE SEQUENCE [LARGE SCALE GENOMIC DNA]</scope>
    <source>
        <strain evidence="3 4">Nigg3-28</strain>
    </source>
</reference>
<dbReference type="EMBL" id="CP007217">
    <property type="protein sequence ID" value="AJR10340.1"/>
    <property type="molecule type" value="Genomic_DNA"/>
</dbReference>
<proteinExistence type="predicted"/>
<evidence type="ECO:0000256" key="2">
    <source>
        <dbReference type="SAM" id="Phobius"/>
    </source>
</evidence>
<dbReference type="AlphaFoldDB" id="A0A069ZWJ3"/>
<dbReference type="PATRIC" id="fig|83560.10.peg.257"/>
<keyword evidence="2" id="KW-0812">Transmembrane</keyword>
<dbReference type="RefSeq" id="WP_010229946.1">
    <property type="nucleotide sequence ID" value="NZ_CP007217.1"/>
</dbReference>
<dbReference type="KEGG" id="cmm:NC80_01250"/>
<keyword evidence="2" id="KW-0472">Membrane</keyword>
<dbReference type="KEGG" id="cmg:NC81_01265"/>
<feature type="region of interest" description="Disordered" evidence="1">
    <location>
        <begin position="114"/>
        <end position="174"/>
    </location>
</feature>
<name>A0A069ZWJ3_CHLMR</name>
<organism evidence="3 4">
    <name type="scientific">Chlamydia muridarum</name>
    <dbReference type="NCBI Taxonomy" id="83560"/>
    <lineage>
        <taxon>Bacteria</taxon>
        <taxon>Pseudomonadati</taxon>
        <taxon>Chlamydiota</taxon>
        <taxon>Chlamydiia</taxon>
        <taxon>Chlamydiales</taxon>
        <taxon>Chlamydiaceae</taxon>
        <taxon>Chlamydia/Chlamydophila group</taxon>
        <taxon>Chlamydia</taxon>
    </lineage>
</organism>
<feature type="compositionally biased region" description="Basic and acidic residues" evidence="1">
    <location>
        <begin position="220"/>
        <end position="231"/>
    </location>
</feature>
<sequence length="508" mass="56328">MSSWFAQATDIVLSQSPDIPDASTPVSQSETFPFSCSLSTETTPPCIQKIFANCFSRSKSSPKPLAKLQLATSKERILLFGSSPSSQLSATIRTTTSSPWNLFSQHHTKTPLRTLSAKGLFSPQTPPKENSEKSFSQSLQFSETIPQSLDHNESSSTPLSHERPSFFIEDTPLPSPKTESLLKAQLISPKKEDAVAQEQKNTWFHSPSSPSQTFSEYPDSSDHPSKEDPHSQQKSHRIQKRKARAITVVPVITPPTVGIFSLSYLLTKQGILSDFSAYSAHKENLEITQKELTMLHQQRIEQMQKIVDKSKTTRFWDSLASLVAAIVPWAEMGVAVTIIAMGGGILSWFSLFAALIMIVISLIEVFDGWRAIAKHLPGKDLERKIRYLGYVKLALTLFSCVLSASSLYVAKLGMSPLLEGVVKSISPALSGMLGLTQGIALSLQSSSQKIRARCAQIDAQIELVNWERDEYFLRTEQLLDSMQTSFEQLSETLQLQKEIGQTFVEALR</sequence>
<dbReference type="KEGG" id="cmx:DNC_01265"/>
<protein>
    <submittedName>
        <fullName evidence="3">Type III secretion translocator</fullName>
    </submittedName>
</protein>
<gene>
    <name evidence="3" type="ORF">BD36_01360</name>
</gene>
<feature type="transmembrane region" description="Helical" evidence="2">
    <location>
        <begin position="319"/>
        <end position="339"/>
    </location>
</feature>
<keyword evidence="2" id="KW-1133">Transmembrane helix</keyword>
<evidence type="ECO:0000313" key="3">
    <source>
        <dbReference type="EMBL" id="AJR10340.1"/>
    </source>
</evidence>